<dbReference type="InterPro" id="IPR013815">
    <property type="entry name" value="ATP_grasp_subdomain_1"/>
</dbReference>
<dbReference type="GO" id="GO:0005524">
    <property type="term" value="F:ATP binding"/>
    <property type="evidence" value="ECO:0007669"/>
    <property type="project" value="UniProtKB-UniRule"/>
</dbReference>
<dbReference type="Proteomes" id="UP000230154">
    <property type="component" value="Unassembled WGS sequence"/>
</dbReference>
<accession>A0A2H0TT38</accession>
<dbReference type="InterPro" id="IPR011761">
    <property type="entry name" value="ATP-grasp"/>
</dbReference>
<protein>
    <recommendedName>
        <fullName evidence="5">ATP-grasp domain-containing protein</fullName>
    </recommendedName>
</protein>
<dbReference type="EMBL" id="PFCB01000016">
    <property type="protein sequence ID" value="PIR74577.1"/>
    <property type="molecule type" value="Genomic_DNA"/>
</dbReference>
<dbReference type="GO" id="GO:0018169">
    <property type="term" value="F:ribosomal S6-glutamic acid ligase activity"/>
    <property type="evidence" value="ECO:0007669"/>
    <property type="project" value="TreeGrafter"/>
</dbReference>
<evidence type="ECO:0000256" key="4">
    <source>
        <dbReference type="PROSITE-ProRule" id="PRU00409"/>
    </source>
</evidence>
<dbReference type="AlphaFoldDB" id="A0A2H0TT38"/>
<dbReference type="NCBIfam" id="TIGR00768">
    <property type="entry name" value="rimK_fam"/>
    <property type="match status" value="1"/>
</dbReference>
<dbReference type="GO" id="GO:0005737">
    <property type="term" value="C:cytoplasm"/>
    <property type="evidence" value="ECO:0007669"/>
    <property type="project" value="TreeGrafter"/>
</dbReference>
<dbReference type="InterPro" id="IPR013651">
    <property type="entry name" value="ATP-grasp_RimK-type"/>
</dbReference>
<dbReference type="GO" id="GO:0046872">
    <property type="term" value="F:metal ion binding"/>
    <property type="evidence" value="ECO:0007669"/>
    <property type="project" value="UniProtKB-KW"/>
</dbReference>
<dbReference type="Pfam" id="PF08443">
    <property type="entry name" value="RimK"/>
    <property type="match status" value="1"/>
</dbReference>
<dbReference type="Gene3D" id="3.40.50.20">
    <property type="match status" value="1"/>
</dbReference>
<evidence type="ECO:0000256" key="2">
    <source>
        <dbReference type="ARBA" id="ARBA00022741"/>
    </source>
</evidence>
<evidence type="ECO:0000313" key="7">
    <source>
        <dbReference type="Proteomes" id="UP000230154"/>
    </source>
</evidence>
<name>A0A2H0TT38_9BACT</name>
<evidence type="ECO:0000313" key="6">
    <source>
        <dbReference type="EMBL" id="PIR74577.1"/>
    </source>
</evidence>
<gene>
    <name evidence="6" type="ORF">COU35_01720</name>
</gene>
<sequence length="391" mass="42938">MVIYLSASCHMTRERSGSAIIEKSLEVLSISDRRESASIVPNSDYINKEPVEISIGAIDLEKNCHILYTFLVRISIYPDSLFGYFYMNIHVLVPRLPKESTDSAVASNIQLLQDAATHRGHTLSVIATEDCTFTFGKKPSILVNNKKPRFKLMLTQPGFLTKNVEVHASLIRQFELSGIRCVNSFQSIVKAKNKIRMTQKLSKHGIPMPKTYIVHSSMHLSEIMSSIGSFPVILKSVVGSLGIGVAIVESKQGLKSVVEMMLADDHSTPLMIQGYVRESRGKDIRVFVVGGKIVAAMERIARKRDEFRSNFSLGGKVKVASLSAKEKRLALKAAEALGLEIAGVDIIRSNAGPQILEVNSNPGMKGITQATGIDVAGAVIDYIVKRAKRIK</sequence>
<dbReference type="PANTHER" id="PTHR21621:SF0">
    <property type="entry name" value="BETA-CITRYLGLUTAMATE SYNTHASE B-RELATED"/>
    <property type="match status" value="1"/>
</dbReference>
<dbReference type="PROSITE" id="PS50975">
    <property type="entry name" value="ATP_GRASP"/>
    <property type="match status" value="1"/>
</dbReference>
<proteinExistence type="predicted"/>
<evidence type="ECO:0000256" key="1">
    <source>
        <dbReference type="ARBA" id="ARBA00022723"/>
    </source>
</evidence>
<dbReference type="SUPFAM" id="SSF56059">
    <property type="entry name" value="Glutathione synthetase ATP-binding domain-like"/>
    <property type="match status" value="1"/>
</dbReference>
<keyword evidence="3 4" id="KW-0067">ATP-binding</keyword>
<keyword evidence="2 4" id="KW-0547">Nucleotide-binding</keyword>
<feature type="domain" description="ATP-grasp" evidence="5">
    <location>
        <begin position="198"/>
        <end position="384"/>
    </location>
</feature>
<dbReference type="Gene3D" id="3.30.470.20">
    <property type="entry name" value="ATP-grasp fold, B domain"/>
    <property type="match status" value="1"/>
</dbReference>
<organism evidence="6 7">
    <name type="scientific">Candidatus Magasanikbacteria bacterium CG10_big_fil_rev_8_21_14_0_10_47_10</name>
    <dbReference type="NCBI Taxonomy" id="1974652"/>
    <lineage>
        <taxon>Bacteria</taxon>
        <taxon>Candidatus Magasanikiibacteriota</taxon>
    </lineage>
</organism>
<keyword evidence="1" id="KW-0479">Metal-binding</keyword>
<reference evidence="7" key="1">
    <citation type="submission" date="2017-09" db="EMBL/GenBank/DDBJ databases">
        <title>Depth-based differentiation of microbial function through sediment-hosted aquifers and enrichment of novel symbionts in the deep terrestrial subsurface.</title>
        <authorList>
            <person name="Probst A.J."/>
            <person name="Ladd B."/>
            <person name="Jarett J.K."/>
            <person name="Geller-Mcgrath D.E."/>
            <person name="Sieber C.M.K."/>
            <person name="Emerson J.B."/>
            <person name="Anantharaman K."/>
            <person name="Thomas B.C."/>
            <person name="Malmstrom R."/>
            <person name="Stieglmeier M."/>
            <person name="Klingl A."/>
            <person name="Woyke T."/>
            <person name="Ryan C.M."/>
            <person name="Banfield J.F."/>
        </authorList>
    </citation>
    <scope>NUCLEOTIDE SEQUENCE [LARGE SCALE GENOMIC DNA]</scope>
</reference>
<dbReference type="InterPro" id="IPR004666">
    <property type="entry name" value="Rp_bS6_RimK/Lys_biosynth_LsyX"/>
</dbReference>
<evidence type="ECO:0000256" key="3">
    <source>
        <dbReference type="ARBA" id="ARBA00022840"/>
    </source>
</evidence>
<comment type="caution">
    <text evidence="6">The sequence shown here is derived from an EMBL/GenBank/DDBJ whole genome shotgun (WGS) entry which is preliminary data.</text>
</comment>
<dbReference type="PANTHER" id="PTHR21621">
    <property type="entry name" value="RIBOSOMAL PROTEIN S6 MODIFICATION PROTEIN"/>
    <property type="match status" value="1"/>
</dbReference>
<dbReference type="Gene3D" id="3.30.1490.20">
    <property type="entry name" value="ATP-grasp fold, A domain"/>
    <property type="match status" value="1"/>
</dbReference>
<dbReference type="GO" id="GO:0009432">
    <property type="term" value="P:SOS response"/>
    <property type="evidence" value="ECO:0007669"/>
    <property type="project" value="TreeGrafter"/>
</dbReference>
<evidence type="ECO:0000259" key="5">
    <source>
        <dbReference type="PROSITE" id="PS50975"/>
    </source>
</evidence>